<reference evidence="2" key="1">
    <citation type="submission" date="2023-03" db="EMBL/GenBank/DDBJ databases">
        <authorList>
            <person name="Steffen K."/>
            <person name="Cardenas P."/>
        </authorList>
    </citation>
    <scope>NUCLEOTIDE SEQUENCE</scope>
</reference>
<dbReference type="InterPro" id="IPR036116">
    <property type="entry name" value="FN3_sf"/>
</dbReference>
<gene>
    <name evidence="2" type="ORF">GBAR_LOCUS13244</name>
</gene>
<feature type="region of interest" description="Disordered" evidence="1">
    <location>
        <begin position="461"/>
        <end position="494"/>
    </location>
</feature>
<protein>
    <submittedName>
        <fullName evidence="2">Uncharacterized protein</fullName>
    </submittedName>
</protein>
<comment type="caution">
    <text evidence="2">The sequence shown here is derived from an EMBL/GenBank/DDBJ whole genome shotgun (WGS) entry which is preliminary data.</text>
</comment>
<organism evidence="2 3">
    <name type="scientific">Geodia barretti</name>
    <name type="common">Barrett's horny sponge</name>
    <dbReference type="NCBI Taxonomy" id="519541"/>
    <lineage>
        <taxon>Eukaryota</taxon>
        <taxon>Metazoa</taxon>
        <taxon>Porifera</taxon>
        <taxon>Demospongiae</taxon>
        <taxon>Heteroscleromorpha</taxon>
        <taxon>Tetractinellida</taxon>
        <taxon>Astrophorina</taxon>
        <taxon>Geodiidae</taxon>
        <taxon>Geodia</taxon>
    </lineage>
</organism>
<dbReference type="Proteomes" id="UP001174909">
    <property type="component" value="Unassembled WGS sequence"/>
</dbReference>
<evidence type="ECO:0000256" key="1">
    <source>
        <dbReference type="SAM" id="MobiDB-lite"/>
    </source>
</evidence>
<dbReference type="AlphaFoldDB" id="A0AA35WJD9"/>
<evidence type="ECO:0000313" key="2">
    <source>
        <dbReference type="EMBL" id="CAI8022584.1"/>
    </source>
</evidence>
<keyword evidence="3" id="KW-1185">Reference proteome</keyword>
<proteinExistence type="predicted"/>
<accession>A0AA35WJD9</accession>
<feature type="compositionally biased region" description="Polar residues" evidence="1">
    <location>
        <begin position="469"/>
        <end position="494"/>
    </location>
</feature>
<dbReference type="EMBL" id="CASHTH010001964">
    <property type="protein sequence ID" value="CAI8022584.1"/>
    <property type="molecule type" value="Genomic_DNA"/>
</dbReference>
<sequence length="494" mass="54479">MTLNDTDILNEPVVSHTVDLPPCVPDCYTLQCTVTAFNSLDGTPSVSNFSFRSLKTNLRCRILAVKQTKLQDNKIGIFICVELPVLCVFQRVRYRVVISHGGDPVQELSREFNYSSGYTSECIEEMVSGELEEGTEYSLLVFVEDGDTGNTSSPIQTFKILVPLENETVVLGDVAHFFCQIQGRYEDVRLRIGGSVKSLDFHDLDIIVTTEIGSTVDDDMAFTNITINITASEKHNNTLLECYDVDLGRGSSSKATLTIKGGPGEPEVGYEVDRDEKEIVLSWPHPFTWEDYPITGYDIVCRETESERIIHDMTLNDTDILYEPVVSHTVDLPPCVSDCYTLQCTVTASNALDQSNISITDIFFPKMQASPAPAIELVKTLSLGGGKQEIVVCVKLPVLCVFQRVRYRVVISHGGDPVLELSREFNYSSGYTSECIEEMVSGELEEGTEYSLLVFVDDGDSGNSSSSNIQTFKTATEPTQPSDSAPTLSKSSSV</sequence>
<dbReference type="SUPFAM" id="SSF49265">
    <property type="entry name" value="Fibronectin type III"/>
    <property type="match status" value="1"/>
</dbReference>
<name>A0AA35WJD9_GEOBA</name>
<evidence type="ECO:0000313" key="3">
    <source>
        <dbReference type="Proteomes" id="UP001174909"/>
    </source>
</evidence>